<dbReference type="OrthoDB" id="9797795at2"/>
<evidence type="ECO:0000313" key="3">
    <source>
        <dbReference type="EMBL" id="PIM51644.1"/>
    </source>
</evidence>
<dbReference type="GO" id="GO:0008713">
    <property type="term" value="F:ADP-heptose-lipopolysaccharide heptosyltransferase activity"/>
    <property type="evidence" value="ECO:0007669"/>
    <property type="project" value="TreeGrafter"/>
</dbReference>
<dbReference type="PANTHER" id="PTHR30160">
    <property type="entry name" value="TETRAACYLDISACCHARIDE 4'-KINASE-RELATED"/>
    <property type="match status" value="1"/>
</dbReference>
<accession>A0A2G9C7M7</accession>
<proteinExistence type="predicted"/>
<keyword evidence="4" id="KW-1185">Reference proteome</keyword>
<protein>
    <submittedName>
        <fullName evidence="3">Glycosyl transferase</fullName>
    </submittedName>
</protein>
<gene>
    <name evidence="3" type="ORF">CS062_18690</name>
</gene>
<reference evidence="3 4" key="1">
    <citation type="submission" date="2017-11" db="EMBL/GenBank/DDBJ databases">
        <title>Draft genome sequence of Mitsuaria sp. HWN-4.</title>
        <authorList>
            <person name="Gundlapally S.R."/>
        </authorList>
    </citation>
    <scope>NUCLEOTIDE SEQUENCE [LARGE SCALE GENOMIC DNA]</scope>
    <source>
        <strain evidence="3 4">HWN-4</strain>
    </source>
</reference>
<sequence length="409" mass="43419">MTVAATDAQAERVARWRQARRVLLIRLDNLGDVLMTTPALAAVRESLPEAQLTLLAAPSMRALTPHLPEVDRIVGFHAPWMKAGAAALAADDPPLGRDERQAVAQWADEGYDAAIIFTVCTQSVFPAATMCRLAGIPRVLGHARERAYGLLSDEIPDRDEVGDGMRHEVRRQLDLVGAVGLRTRDERLRFRVLESDRDAVRQSLVAAGVGPRQPFVIVHPGASAPSRRYPAGRLGESAGLLRQATAWRAGGAAEDPPAIVVCGGPGEESLVQETVQALAAADLPASVAQGRVLSPRLSGIGELAALIAEADLLIGNNSGPVHLAAAVGTPVVDLYALTNPQHTPWQVPSRVLFRDVPCRFCQKSLCPEGHHRCLSGVSPREVAAAAIALMPARFPAMPEALQPAVGVAA</sequence>
<comment type="caution">
    <text evidence="3">The sequence shown here is derived from an EMBL/GenBank/DDBJ whole genome shotgun (WGS) entry which is preliminary data.</text>
</comment>
<dbReference type="InterPro" id="IPR002201">
    <property type="entry name" value="Glyco_trans_9"/>
</dbReference>
<dbReference type="Pfam" id="PF01075">
    <property type="entry name" value="Glyco_transf_9"/>
    <property type="match status" value="1"/>
</dbReference>
<dbReference type="Gene3D" id="3.40.50.2000">
    <property type="entry name" value="Glycogen Phosphorylase B"/>
    <property type="match status" value="2"/>
</dbReference>
<dbReference type="GO" id="GO:0005829">
    <property type="term" value="C:cytosol"/>
    <property type="evidence" value="ECO:0007669"/>
    <property type="project" value="TreeGrafter"/>
</dbReference>
<name>A0A2G9C7M7_9BURK</name>
<dbReference type="RefSeq" id="WP_099863091.1">
    <property type="nucleotide sequence ID" value="NZ_PEOG01000057.1"/>
</dbReference>
<dbReference type="InterPro" id="IPR051199">
    <property type="entry name" value="LPS_LOS_Heptosyltrfase"/>
</dbReference>
<keyword evidence="2 3" id="KW-0808">Transferase</keyword>
<organism evidence="3 4">
    <name type="scientific">Roseateles chitinivorans</name>
    <dbReference type="NCBI Taxonomy" id="2917965"/>
    <lineage>
        <taxon>Bacteria</taxon>
        <taxon>Pseudomonadati</taxon>
        <taxon>Pseudomonadota</taxon>
        <taxon>Betaproteobacteria</taxon>
        <taxon>Burkholderiales</taxon>
        <taxon>Sphaerotilaceae</taxon>
        <taxon>Roseateles</taxon>
    </lineage>
</organism>
<dbReference type="AlphaFoldDB" id="A0A2G9C7M7"/>
<dbReference type="CDD" id="cd03789">
    <property type="entry name" value="GT9_LPS_heptosyltransferase"/>
    <property type="match status" value="1"/>
</dbReference>
<evidence type="ECO:0000256" key="2">
    <source>
        <dbReference type="ARBA" id="ARBA00022679"/>
    </source>
</evidence>
<dbReference type="EMBL" id="PEOG01000057">
    <property type="protein sequence ID" value="PIM51644.1"/>
    <property type="molecule type" value="Genomic_DNA"/>
</dbReference>
<evidence type="ECO:0000256" key="1">
    <source>
        <dbReference type="ARBA" id="ARBA00022676"/>
    </source>
</evidence>
<keyword evidence="1" id="KW-0328">Glycosyltransferase</keyword>
<dbReference type="SUPFAM" id="SSF53756">
    <property type="entry name" value="UDP-Glycosyltransferase/glycogen phosphorylase"/>
    <property type="match status" value="1"/>
</dbReference>
<dbReference type="Proteomes" id="UP000231501">
    <property type="component" value="Unassembled WGS sequence"/>
</dbReference>
<dbReference type="PANTHER" id="PTHR30160:SF1">
    <property type="entry name" value="LIPOPOLYSACCHARIDE 1,2-N-ACETYLGLUCOSAMINETRANSFERASE-RELATED"/>
    <property type="match status" value="1"/>
</dbReference>
<dbReference type="GO" id="GO:0009244">
    <property type="term" value="P:lipopolysaccharide core region biosynthetic process"/>
    <property type="evidence" value="ECO:0007669"/>
    <property type="project" value="TreeGrafter"/>
</dbReference>
<evidence type="ECO:0000313" key="4">
    <source>
        <dbReference type="Proteomes" id="UP000231501"/>
    </source>
</evidence>